<sequence>MQLLKWNRQPRNQQGHQVHIPYHDHSIFHQLYRTRIALFVVHKNFEWSHHKQNLDP</sequence>
<dbReference type="AlphaFoldDB" id="A0A0A9DYY7"/>
<proteinExistence type="predicted"/>
<dbReference type="EMBL" id="GBRH01205972">
    <property type="protein sequence ID" value="JAD91923.1"/>
    <property type="molecule type" value="Transcribed_RNA"/>
</dbReference>
<reference evidence="1" key="1">
    <citation type="submission" date="2014-09" db="EMBL/GenBank/DDBJ databases">
        <authorList>
            <person name="Magalhaes I.L.F."/>
            <person name="Oliveira U."/>
            <person name="Santos F.R."/>
            <person name="Vidigal T.H.D.A."/>
            <person name="Brescovit A.D."/>
            <person name="Santos A.J."/>
        </authorList>
    </citation>
    <scope>NUCLEOTIDE SEQUENCE</scope>
    <source>
        <tissue evidence="1">Shoot tissue taken approximately 20 cm above the soil surface</tissue>
    </source>
</reference>
<name>A0A0A9DYY7_ARUDO</name>
<reference evidence="1" key="2">
    <citation type="journal article" date="2015" name="Data Brief">
        <title>Shoot transcriptome of the giant reed, Arundo donax.</title>
        <authorList>
            <person name="Barrero R.A."/>
            <person name="Guerrero F.D."/>
            <person name="Moolhuijzen P."/>
            <person name="Goolsby J.A."/>
            <person name="Tidwell J."/>
            <person name="Bellgard S.E."/>
            <person name="Bellgard M.I."/>
        </authorList>
    </citation>
    <scope>NUCLEOTIDE SEQUENCE</scope>
    <source>
        <tissue evidence="1">Shoot tissue taken approximately 20 cm above the soil surface</tissue>
    </source>
</reference>
<protein>
    <submittedName>
        <fullName evidence="1">NRPD901</fullName>
    </submittedName>
</protein>
<organism evidence="1">
    <name type="scientific">Arundo donax</name>
    <name type="common">Giant reed</name>
    <name type="synonym">Donax arundinaceus</name>
    <dbReference type="NCBI Taxonomy" id="35708"/>
    <lineage>
        <taxon>Eukaryota</taxon>
        <taxon>Viridiplantae</taxon>
        <taxon>Streptophyta</taxon>
        <taxon>Embryophyta</taxon>
        <taxon>Tracheophyta</taxon>
        <taxon>Spermatophyta</taxon>
        <taxon>Magnoliopsida</taxon>
        <taxon>Liliopsida</taxon>
        <taxon>Poales</taxon>
        <taxon>Poaceae</taxon>
        <taxon>PACMAD clade</taxon>
        <taxon>Arundinoideae</taxon>
        <taxon>Arundineae</taxon>
        <taxon>Arundo</taxon>
    </lineage>
</organism>
<evidence type="ECO:0000313" key="1">
    <source>
        <dbReference type="EMBL" id="JAD91923.1"/>
    </source>
</evidence>
<accession>A0A0A9DYY7</accession>